<dbReference type="EMBL" id="RPFW01000009">
    <property type="protein sequence ID" value="TVZ00487.1"/>
    <property type="molecule type" value="Genomic_DNA"/>
</dbReference>
<dbReference type="Proteomes" id="UP000460272">
    <property type="component" value="Unassembled WGS sequence"/>
</dbReference>
<comment type="caution">
    <text evidence="1">The sequence shown here is derived from an EMBL/GenBank/DDBJ whole genome shotgun (WGS) entry which is preliminary data.</text>
</comment>
<sequence>MEYVAGQPEIVPELGAVYAAYLALPPNLRPTAVPWDLDNDRPADPVHADPYTNSDQLRYLEQLHAHLGSRG</sequence>
<keyword evidence="2" id="KW-1185">Reference proteome</keyword>
<reference evidence="1 2" key="1">
    <citation type="submission" date="2018-11" db="EMBL/GenBank/DDBJ databases">
        <title>Trebonia kvetii gen.nov., sp.nov., a novel acidophilic actinobacterium, and proposal of the new actinobacterial family Treboniaceae fam. nov.</title>
        <authorList>
            <person name="Rapoport D."/>
            <person name="Sagova-Mareckova M."/>
            <person name="Sedlacek I."/>
            <person name="Provaznik J."/>
            <person name="Kralova S."/>
            <person name="Pavlinic D."/>
            <person name="Benes V."/>
            <person name="Kopecky J."/>
        </authorList>
    </citation>
    <scope>NUCLEOTIDE SEQUENCE [LARGE SCALE GENOMIC DNA]</scope>
    <source>
        <strain evidence="1 2">15Tr583</strain>
    </source>
</reference>
<proteinExistence type="predicted"/>
<evidence type="ECO:0000313" key="2">
    <source>
        <dbReference type="Proteomes" id="UP000460272"/>
    </source>
</evidence>
<protein>
    <submittedName>
        <fullName evidence="1">Uncharacterized protein</fullName>
    </submittedName>
</protein>
<dbReference type="RefSeq" id="WP_145861341.1">
    <property type="nucleotide sequence ID" value="NZ_RPFW01000009.1"/>
</dbReference>
<evidence type="ECO:0000313" key="1">
    <source>
        <dbReference type="EMBL" id="TVZ00487.1"/>
    </source>
</evidence>
<gene>
    <name evidence="1" type="ORF">EAS64_38375</name>
</gene>
<name>A0A6P2BPB4_9ACTN</name>
<accession>A0A6P2BPB4</accession>
<organism evidence="1 2">
    <name type="scientific">Trebonia kvetii</name>
    <dbReference type="NCBI Taxonomy" id="2480626"/>
    <lineage>
        <taxon>Bacteria</taxon>
        <taxon>Bacillati</taxon>
        <taxon>Actinomycetota</taxon>
        <taxon>Actinomycetes</taxon>
        <taxon>Streptosporangiales</taxon>
        <taxon>Treboniaceae</taxon>
        <taxon>Trebonia</taxon>
    </lineage>
</organism>
<dbReference type="AlphaFoldDB" id="A0A6P2BPB4"/>